<proteinExistence type="predicted"/>
<reference evidence="1 2" key="1">
    <citation type="journal article" date="2018" name="Genome Biol. Evol.">
        <title>Multiple Roots of Fruiting Body Formation in Amoebozoa.</title>
        <authorList>
            <person name="Hillmann F."/>
            <person name="Forbes G."/>
            <person name="Novohradska S."/>
            <person name="Ferling I."/>
            <person name="Riege K."/>
            <person name="Groth M."/>
            <person name="Westermann M."/>
            <person name="Marz M."/>
            <person name="Spaller T."/>
            <person name="Winckler T."/>
            <person name="Schaap P."/>
            <person name="Glockner G."/>
        </authorList>
    </citation>
    <scope>NUCLEOTIDE SEQUENCE [LARGE SCALE GENOMIC DNA]</scope>
    <source>
        <strain evidence="1 2">Jena</strain>
    </source>
</reference>
<accession>A0A2P6MVY1</accession>
<dbReference type="EMBL" id="MDYQ01000359">
    <property type="protein sequence ID" value="PRP75859.1"/>
    <property type="molecule type" value="Genomic_DNA"/>
</dbReference>
<keyword evidence="2" id="KW-1185">Reference proteome</keyword>
<dbReference type="AlphaFoldDB" id="A0A2P6MVY1"/>
<evidence type="ECO:0000313" key="2">
    <source>
        <dbReference type="Proteomes" id="UP000241769"/>
    </source>
</evidence>
<name>A0A2P6MVY1_9EUKA</name>
<dbReference type="InParanoid" id="A0A2P6MVY1"/>
<dbReference type="Proteomes" id="UP000241769">
    <property type="component" value="Unassembled WGS sequence"/>
</dbReference>
<organism evidence="1 2">
    <name type="scientific">Planoprotostelium fungivorum</name>
    <dbReference type="NCBI Taxonomy" id="1890364"/>
    <lineage>
        <taxon>Eukaryota</taxon>
        <taxon>Amoebozoa</taxon>
        <taxon>Evosea</taxon>
        <taxon>Variosea</taxon>
        <taxon>Cavosteliida</taxon>
        <taxon>Cavosteliaceae</taxon>
        <taxon>Planoprotostelium</taxon>
    </lineage>
</organism>
<evidence type="ECO:0000313" key="1">
    <source>
        <dbReference type="EMBL" id="PRP75859.1"/>
    </source>
</evidence>
<comment type="caution">
    <text evidence="1">The sequence shown here is derived from an EMBL/GenBank/DDBJ whole genome shotgun (WGS) entry which is preliminary data.</text>
</comment>
<protein>
    <submittedName>
        <fullName evidence="1">Uncharacterized protein</fullName>
    </submittedName>
</protein>
<sequence>MSYTDDFGRRFVPAQATRTGVPVGELLNQENKSLDRLEKGRSCVTFLKNIQSIRGTCEQSLGTAHDKRSFSPSESDF</sequence>
<gene>
    <name evidence="1" type="ORF">PROFUN_15177</name>
</gene>